<feature type="non-terminal residue" evidence="1">
    <location>
        <position position="123"/>
    </location>
</feature>
<evidence type="ECO:0000313" key="1">
    <source>
        <dbReference type="EMBL" id="GFP28900.1"/>
    </source>
</evidence>
<dbReference type="RefSeq" id="WP_176234109.1">
    <property type="nucleotide sequence ID" value="NZ_BLRY01000493.1"/>
</dbReference>
<keyword evidence="2" id="KW-1185">Reference proteome</keyword>
<name>A0A6V8PA16_9ACTN</name>
<gene>
    <name evidence="1" type="ORF">HKBW3S33_02316</name>
</gene>
<protein>
    <submittedName>
        <fullName evidence="1">Uncharacterized protein</fullName>
    </submittedName>
</protein>
<accession>A0A6V8PA16</accession>
<dbReference type="SUPFAM" id="SSF143592">
    <property type="entry name" value="TTHA1528-like"/>
    <property type="match status" value="1"/>
</dbReference>
<comment type="caution">
    <text evidence="1">The sequence shown here is derived from an EMBL/GenBank/DDBJ whole genome shotgun (WGS) entry which is preliminary data.</text>
</comment>
<dbReference type="Gene3D" id="3.40.1530.10">
    <property type="entry name" value="TTHA1528-like"/>
    <property type="match status" value="1"/>
</dbReference>
<dbReference type="AlphaFoldDB" id="A0A6V8PA16"/>
<organism evidence="1 2">
    <name type="scientific">Candidatus Hakubella thermalkaliphila</name>
    <dbReference type="NCBI Taxonomy" id="2754717"/>
    <lineage>
        <taxon>Bacteria</taxon>
        <taxon>Bacillati</taxon>
        <taxon>Actinomycetota</taxon>
        <taxon>Actinomycetota incertae sedis</taxon>
        <taxon>Candidatus Hakubellales</taxon>
        <taxon>Candidatus Hakubellaceae</taxon>
        <taxon>Candidatus Hakubella</taxon>
    </lineage>
</organism>
<dbReference type="EMBL" id="BLRY01000493">
    <property type="protein sequence ID" value="GFP28900.1"/>
    <property type="molecule type" value="Genomic_DNA"/>
</dbReference>
<dbReference type="InterPro" id="IPR036828">
    <property type="entry name" value="TTHA1528-like_sf"/>
</dbReference>
<dbReference type="Proteomes" id="UP000591948">
    <property type="component" value="Unassembled WGS sequence"/>
</dbReference>
<reference evidence="1 2" key="1">
    <citation type="journal article" date="2020" name="Front. Microbiol.">
        <title>Single-cell genomics of novel Actinobacteria with the Wood-Ljungdahl pathway discovered in a serpentinizing system.</title>
        <authorList>
            <person name="Merino N."/>
            <person name="Kawai M."/>
            <person name="Boyd E.S."/>
            <person name="Colman D.R."/>
            <person name="McGlynn S.E."/>
            <person name="Nealson K.H."/>
            <person name="Kurokawa K."/>
            <person name="Hongoh Y."/>
        </authorList>
    </citation>
    <scope>NUCLEOTIDE SEQUENCE [LARGE SCALE GENOMIC DNA]</scope>
    <source>
        <strain evidence="1 2">S33</strain>
    </source>
</reference>
<sequence length="123" mass="13473">MKVIGIRGAPKLTLPALQNALKRVNLPEATVYFLTDWQDRRTRARFAVLVRDGKESILSLDAFGPKFSAEGGKALQELTLWLIEQGVRDFKEAVIAPSEFAALFELDGDEASKLIGASANPTD</sequence>
<proteinExistence type="predicted"/>
<dbReference type="InterPro" id="IPR024443">
    <property type="entry name" value="DUF3197"/>
</dbReference>
<dbReference type="Pfam" id="PF11432">
    <property type="entry name" value="DUF3197"/>
    <property type="match status" value="1"/>
</dbReference>
<evidence type="ECO:0000313" key="2">
    <source>
        <dbReference type="Proteomes" id="UP000591948"/>
    </source>
</evidence>